<evidence type="ECO:0000313" key="8">
    <source>
        <dbReference type="Proteomes" id="UP001153076"/>
    </source>
</evidence>
<dbReference type="SFLD" id="SFLDG01152">
    <property type="entry name" value="Main.3:_Omega-_and_Tau-like"/>
    <property type="match status" value="1"/>
</dbReference>
<dbReference type="CDD" id="cd03058">
    <property type="entry name" value="GST_N_Tau"/>
    <property type="match status" value="1"/>
</dbReference>
<name>A0A9Q1K3M6_9CARY</name>
<evidence type="ECO:0000256" key="4">
    <source>
        <dbReference type="RuleBase" id="RU003494"/>
    </source>
</evidence>
<dbReference type="PROSITE" id="PS50405">
    <property type="entry name" value="GST_CTER"/>
    <property type="match status" value="1"/>
</dbReference>
<dbReference type="FunFam" id="3.40.30.10:FF:000014">
    <property type="entry name" value="Tau class glutathione S-transferase"/>
    <property type="match status" value="1"/>
</dbReference>
<dbReference type="EMBL" id="JAKOGI010000357">
    <property type="protein sequence ID" value="KAJ8436189.1"/>
    <property type="molecule type" value="Genomic_DNA"/>
</dbReference>
<sequence length="224" mass="25758">MAGQQEVKLHGMWRSPFSRRIETALKLKGIPYDYVHEDLPNKSPDLLKYNPIYKKVPVLVHNGKPIVESQVILEYIDETWPGGYSILPQDCYERAMARFWAKFIDDKCVPAAMKATWGPEHEQEKAFEEVQESLSFLEKGIEGKKFFGGESVGFVDIVGNVIAHWLVTMQEAAEKDMLTKEKHPCLYKWAQEYTGCSVIRDELPPRDILIDFFKARIQASKTSM</sequence>
<evidence type="ECO:0000259" key="6">
    <source>
        <dbReference type="PROSITE" id="PS50405"/>
    </source>
</evidence>
<dbReference type="SFLD" id="SFLDG00358">
    <property type="entry name" value="Main_(cytGST)"/>
    <property type="match status" value="1"/>
</dbReference>
<comment type="catalytic activity">
    <reaction evidence="3">
        <text>RX + glutathione = an S-substituted glutathione + a halide anion + H(+)</text>
        <dbReference type="Rhea" id="RHEA:16437"/>
        <dbReference type="ChEBI" id="CHEBI:15378"/>
        <dbReference type="ChEBI" id="CHEBI:16042"/>
        <dbReference type="ChEBI" id="CHEBI:17792"/>
        <dbReference type="ChEBI" id="CHEBI:57925"/>
        <dbReference type="ChEBI" id="CHEBI:90779"/>
        <dbReference type="EC" id="2.5.1.18"/>
    </reaction>
</comment>
<dbReference type="FunFam" id="1.20.1050.10:FF:000012">
    <property type="entry name" value="Tau class glutathione S-transferase"/>
    <property type="match status" value="1"/>
</dbReference>
<dbReference type="OrthoDB" id="4951845at2759"/>
<dbReference type="InterPro" id="IPR036249">
    <property type="entry name" value="Thioredoxin-like_sf"/>
</dbReference>
<dbReference type="SUPFAM" id="SSF52833">
    <property type="entry name" value="Thioredoxin-like"/>
    <property type="match status" value="1"/>
</dbReference>
<evidence type="ECO:0000313" key="7">
    <source>
        <dbReference type="EMBL" id="KAJ8436189.1"/>
    </source>
</evidence>
<dbReference type="Gene3D" id="1.20.1050.10">
    <property type="match status" value="1"/>
</dbReference>
<dbReference type="InterPro" id="IPR010987">
    <property type="entry name" value="Glutathione-S-Trfase_C-like"/>
</dbReference>
<dbReference type="InterPro" id="IPR040079">
    <property type="entry name" value="Glutathione_S-Trfase"/>
</dbReference>
<dbReference type="PANTHER" id="PTHR11260">
    <property type="entry name" value="GLUTATHIONE S-TRANSFERASE, GST, SUPERFAMILY, GST DOMAIN CONTAINING"/>
    <property type="match status" value="1"/>
</dbReference>
<dbReference type="Pfam" id="PF02798">
    <property type="entry name" value="GST_N"/>
    <property type="match status" value="1"/>
</dbReference>
<evidence type="ECO:0000256" key="3">
    <source>
        <dbReference type="ARBA" id="ARBA00047960"/>
    </source>
</evidence>
<feature type="domain" description="GST C-terminal" evidence="6">
    <location>
        <begin position="90"/>
        <end position="217"/>
    </location>
</feature>
<gene>
    <name evidence="7" type="ORF">Cgig2_021860</name>
</gene>
<dbReference type="AlphaFoldDB" id="A0A9Q1K3M6"/>
<evidence type="ECO:0000256" key="2">
    <source>
        <dbReference type="ARBA" id="ARBA00022679"/>
    </source>
</evidence>
<proteinExistence type="inferred from homology"/>
<comment type="caution">
    <text evidence="7">The sequence shown here is derived from an EMBL/GenBank/DDBJ whole genome shotgun (WGS) entry which is preliminary data.</text>
</comment>
<dbReference type="Gene3D" id="3.40.30.10">
    <property type="entry name" value="Glutaredoxin"/>
    <property type="match status" value="1"/>
</dbReference>
<dbReference type="Proteomes" id="UP001153076">
    <property type="component" value="Unassembled WGS sequence"/>
</dbReference>
<dbReference type="GO" id="GO:0004364">
    <property type="term" value="F:glutathione transferase activity"/>
    <property type="evidence" value="ECO:0007669"/>
    <property type="project" value="UniProtKB-EC"/>
</dbReference>
<dbReference type="InterPro" id="IPR045074">
    <property type="entry name" value="GST_C_Tau"/>
</dbReference>
<reference evidence="7" key="1">
    <citation type="submission" date="2022-04" db="EMBL/GenBank/DDBJ databases">
        <title>Carnegiea gigantea Genome sequencing and assembly v2.</title>
        <authorList>
            <person name="Copetti D."/>
            <person name="Sanderson M.J."/>
            <person name="Burquez A."/>
            <person name="Wojciechowski M.F."/>
        </authorList>
    </citation>
    <scope>NUCLEOTIDE SEQUENCE</scope>
    <source>
        <strain evidence="7">SGP5-SGP5p</strain>
        <tissue evidence="7">Aerial part</tissue>
    </source>
</reference>
<dbReference type="InterPro" id="IPR004045">
    <property type="entry name" value="Glutathione_S-Trfase_N"/>
</dbReference>
<accession>A0A9Q1K3M6</accession>
<evidence type="ECO:0000256" key="1">
    <source>
        <dbReference type="ARBA" id="ARBA00012452"/>
    </source>
</evidence>
<dbReference type="SUPFAM" id="SSF47616">
    <property type="entry name" value="GST C-terminal domain-like"/>
    <property type="match status" value="1"/>
</dbReference>
<protein>
    <recommendedName>
        <fullName evidence="1">glutathione transferase</fullName>
        <ecNumber evidence="1">2.5.1.18</ecNumber>
    </recommendedName>
</protein>
<evidence type="ECO:0000259" key="5">
    <source>
        <dbReference type="PROSITE" id="PS50404"/>
    </source>
</evidence>
<organism evidence="7 8">
    <name type="scientific">Carnegiea gigantea</name>
    <dbReference type="NCBI Taxonomy" id="171969"/>
    <lineage>
        <taxon>Eukaryota</taxon>
        <taxon>Viridiplantae</taxon>
        <taxon>Streptophyta</taxon>
        <taxon>Embryophyta</taxon>
        <taxon>Tracheophyta</taxon>
        <taxon>Spermatophyta</taxon>
        <taxon>Magnoliopsida</taxon>
        <taxon>eudicotyledons</taxon>
        <taxon>Gunneridae</taxon>
        <taxon>Pentapetalae</taxon>
        <taxon>Caryophyllales</taxon>
        <taxon>Cactineae</taxon>
        <taxon>Cactaceae</taxon>
        <taxon>Cactoideae</taxon>
        <taxon>Echinocereeae</taxon>
        <taxon>Carnegiea</taxon>
    </lineage>
</organism>
<dbReference type="Pfam" id="PF00043">
    <property type="entry name" value="GST_C"/>
    <property type="match status" value="1"/>
</dbReference>
<comment type="similarity">
    <text evidence="4">Belongs to the GST superfamily.</text>
</comment>
<dbReference type="SFLD" id="SFLDS00019">
    <property type="entry name" value="Glutathione_Transferase_(cytos"/>
    <property type="match status" value="1"/>
</dbReference>
<dbReference type="InterPro" id="IPR045073">
    <property type="entry name" value="Omega/Tau-like"/>
</dbReference>
<keyword evidence="8" id="KW-1185">Reference proteome</keyword>
<dbReference type="PROSITE" id="PS50404">
    <property type="entry name" value="GST_NTER"/>
    <property type="match status" value="1"/>
</dbReference>
<dbReference type="PANTHER" id="PTHR11260:SF676">
    <property type="entry name" value="GLUTATHIONE S-TRANSFERASE U8"/>
    <property type="match status" value="1"/>
</dbReference>
<dbReference type="EC" id="2.5.1.18" evidence="1"/>
<dbReference type="CDD" id="cd03185">
    <property type="entry name" value="GST_C_Tau"/>
    <property type="match status" value="1"/>
</dbReference>
<keyword evidence="2" id="KW-0808">Transferase</keyword>
<dbReference type="InterPro" id="IPR036282">
    <property type="entry name" value="Glutathione-S-Trfase_C_sf"/>
</dbReference>
<dbReference type="GO" id="GO:0005737">
    <property type="term" value="C:cytoplasm"/>
    <property type="evidence" value="ECO:0007669"/>
    <property type="project" value="TreeGrafter"/>
</dbReference>
<feature type="domain" description="GST N-terminal" evidence="5">
    <location>
        <begin position="5"/>
        <end position="84"/>
    </location>
</feature>
<dbReference type="GO" id="GO:0006749">
    <property type="term" value="P:glutathione metabolic process"/>
    <property type="evidence" value="ECO:0007669"/>
    <property type="project" value="InterPro"/>
</dbReference>
<dbReference type="InterPro" id="IPR004046">
    <property type="entry name" value="GST_C"/>
</dbReference>